<dbReference type="OrthoDB" id="61870at2759"/>
<dbReference type="PANTHER" id="PTHR20958">
    <property type="entry name" value="GLYCINE N-ACYLTRANSFERASE-LIKE PROTEIN"/>
    <property type="match status" value="1"/>
</dbReference>
<evidence type="ECO:0008006" key="3">
    <source>
        <dbReference type="Google" id="ProtNLM"/>
    </source>
</evidence>
<dbReference type="SUPFAM" id="SSF55729">
    <property type="entry name" value="Acyl-CoA N-acyltransferases (Nat)"/>
    <property type="match status" value="1"/>
</dbReference>
<keyword evidence="2" id="KW-1185">Reference proteome</keyword>
<dbReference type="Gene3D" id="3.40.630.30">
    <property type="match status" value="1"/>
</dbReference>
<name>A0A8H4LRS1_9HYPO</name>
<reference evidence="1 2" key="1">
    <citation type="journal article" date="2020" name="Genome Biol. Evol.">
        <title>A new high-quality draft genome assembly of the Chinese cordyceps Ophiocordyceps sinensis.</title>
        <authorList>
            <person name="Shu R."/>
            <person name="Zhang J."/>
            <person name="Meng Q."/>
            <person name="Zhang H."/>
            <person name="Zhou G."/>
            <person name="Li M."/>
            <person name="Wu P."/>
            <person name="Zhao Y."/>
            <person name="Chen C."/>
            <person name="Qin Q."/>
        </authorList>
    </citation>
    <scope>NUCLEOTIDE SEQUENCE [LARGE SCALE GENOMIC DNA]</scope>
    <source>
        <strain evidence="1 2">IOZ07</strain>
    </source>
</reference>
<dbReference type="InterPro" id="IPR016181">
    <property type="entry name" value="Acyl_CoA_acyltransferase"/>
</dbReference>
<protein>
    <recommendedName>
        <fullName evidence="3">Acyl-CoA N-acyltransferase</fullName>
    </recommendedName>
</protein>
<dbReference type="PANTHER" id="PTHR20958:SF6">
    <property type="entry name" value="GLYCINE N-ACYLTRANSFERASE-LIKE PROTEIN"/>
    <property type="match status" value="1"/>
</dbReference>
<organism evidence="1 2">
    <name type="scientific">Ophiocordyceps sinensis</name>
    <dbReference type="NCBI Taxonomy" id="72228"/>
    <lineage>
        <taxon>Eukaryota</taxon>
        <taxon>Fungi</taxon>
        <taxon>Dikarya</taxon>
        <taxon>Ascomycota</taxon>
        <taxon>Pezizomycotina</taxon>
        <taxon>Sordariomycetes</taxon>
        <taxon>Hypocreomycetidae</taxon>
        <taxon>Hypocreales</taxon>
        <taxon>Ophiocordycipitaceae</taxon>
        <taxon>Ophiocordyceps</taxon>
    </lineage>
</organism>
<dbReference type="EMBL" id="JAAVMX010000009">
    <property type="protein sequence ID" value="KAF4504424.1"/>
    <property type="molecule type" value="Genomic_DNA"/>
</dbReference>
<dbReference type="Proteomes" id="UP000557566">
    <property type="component" value="Unassembled WGS sequence"/>
</dbReference>
<accession>A0A8H4LRS1</accession>
<proteinExistence type="predicted"/>
<dbReference type="InterPro" id="IPR053225">
    <property type="entry name" value="Acyl-CoA_N-acyltransferase"/>
</dbReference>
<dbReference type="AlphaFoldDB" id="A0A8H4LRS1"/>
<evidence type="ECO:0000313" key="2">
    <source>
        <dbReference type="Proteomes" id="UP000557566"/>
    </source>
</evidence>
<gene>
    <name evidence="1" type="ORF">G6O67_007875</name>
</gene>
<sequence length="311" mass="34414">MDPKVAVFSSVPDRLLALLRGQLPSSLTLLRRLQFARRDVGTNPHARTIFASEDGSLDIRKASKKPKAFAVAHVDLFYSPNTHVFLYSSLETQEHKPRYAHEAQLAAVVETLVRLRREGGLGKRLPGRLILGSLHSHASAVMERSGRLHRLPSGRSMVYDKFMFQARNLPRPDHQLPEGMHWGRATLSDCQTVASSTHIPRSPDLLVKLPNLMIKLQDETPIAWGFIGMDGSLSSLYCEDAHRRNGLAQKLATKLLHENIRCTDGGEGDAWASADVAVDNVAAQSVCRGLNGEKMCSVTWTHLDISDTISN</sequence>
<comment type="caution">
    <text evidence="1">The sequence shown here is derived from an EMBL/GenBank/DDBJ whole genome shotgun (WGS) entry which is preliminary data.</text>
</comment>
<evidence type="ECO:0000313" key="1">
    <source>
        <dbReference type="EMBL" id="KAF4504424.1"/>
    </source>
</evidence>